<comment type="similarity">
    <text evidence="1">Belongs to the glycosyl hydrolase 3 family.</text>
</comment>
<evidence type="ECO:0000313" key="5">
    <source>
        <dbReference type="Proteomes" id="UP001320119"/>
    </source>
</evidence>
<dbReference type="Gene3D" id="3.20.20.300">
    <property type="entry name" value="Glycoside hydrolase, family 3, N-terminal domain"/>
    <property type="match status" value="1"/>
</dbReference>
<dbReference type="InterPro" id="IPR001764">
    <property type="entry name" value="Glyco_hydro_3_N"/>
</dbReference>
<dbReference type="RefSeq" id="WP_236987032.1">
    <property type="nucleotide sequence ID" value="NZ_AP023086.1"/>
</dbReference>
<dbReference type="PANTHER" id="PTHR42721:SF3">
    <property type="entry name" value="BETA-D-XYLOSIDASE 5-RELATED"/>
    <property type="match status" value="1"/>
</dbReference>
<reference evidence="4 5" key="1">
    <citation type="journal article" date="2022" name="IScience">
        <title>An ultrasensitive nanofiber-based assay for enzymatic hydrolysis and deep-sea microbial degradation of cellulose.</title>
        <authorList>
            <person name="Tsudome M."/>
            <person name="Tachioka M."/>
            <person name="Miyazaki M."/>
            <person name="Uchimura K."/>
            <person name="Tsuda M."/>
            <person name="Takaki Y."/>
            <person name="Deguchi S."/>
        </authorList>
    </citation>
    <scope>NUCLEOTIDE SEQUENCE [LARGE SCALE GENOMIC DNA]</scope>
    <source>
        <strain evidence="4 5">GE09</strain>
    </source>
</reference>
<dbReference type="GO" id="GO:0009044">
    <property type="term" value="F:xylan 1,4-beta-xylosidase activity"/>
    <property type="evidence" value="ECO:0007669"/>
    <property type="project" value="InterPro"/>
</dbReference>
<keyword evidence="2" id="KW-0378">Hydrolase</keyword>
<dbReference type="AlphaFoldDB" id="A0AAN1WH81"/>
<gene>
    <name evidence="4" type="ORF">MARGE09_P1767</name>
</gene>
<dbReference type="Proteomes" id="UP001320119">
    <property type="component" value="Chromosome"/>
</dbReference>
<dbReference type="KEGG" id="marq:MARGE09_P1767"/>
<dbReference type="InterPro" id="IPR044993">
    <property type="entry name" value="BXL"/>
</dbReference>
<dbReference type="GO" id="GO:0045493">
    <property type="term" value="P:xylan catabolic process"/>
    <property type="evidence" value="ECO:0007669"/>
    <property type="project" value="InterPro"/>
</dbReference>
<dbReference type="SUPFAM" id="SSF52279">
    <property type="entry name" value="Beta-D-glucan exohydrolase, C-terminal domain"/>
    <property type="match status" value="1"/>
</dbReference>
<dbReference type="Gene3D" id="3.40.50.1700">
    <property type="entry name" value="Glycoside hydrolase family 3 C-terminal domain"/>
    <property type="match status" value="1"/>
</dbReference>
<dbReference type="Pfam" id="PF00933">
    <property type="entry name" value="Glyco_hydro_3"/>
    <property type="match status" value="1"/>
</dbReference>
<dbReference type="InterPro" id="IPR036881">
    <property type="entry name" value="Glyco_hydro_3_C_sf"/>
</dbReference>
<protein>
    <recommendedName>
        <fullName evidence="3">Glycoside hydrolase family 3 N-terminal domain-containing protein</fullName>
    </recommendedName>
</protein>
<evidence type="ECO:0000256" key="2">
    <source>
        <dbReference type="ARBA" id="ARBA00022801"/>
    </source>
</evidence>
<dbReference type="GO" id="GO:0046556">
    <property type="term" value="F:alpha-L-arabinofuranosidase activity"/>
    <property type="evidence" value="ECO:0007669"/>
    <property type="project" value="TreeGrafter"/>
</dbReference>
<evidence type="ECO:0000256" key="1">
    <source>
        <dbReference type="ARBA" id="ARBA00005336"/>
    </source>
</evidence>
<feature type="domain" description="Glycoside hydrolase family 3 N-terminal" evidence="3">
    <location>
        <begin position="75"/>
        <end position="357"/>
    </location>
</feature>
<organism evidence="4 5">
    <name type="scientific">Marinagarivorans cellulosilyticus</name>
    <dbReference type="NCBI Taxonomy" id="2721545"/>
    <lineage>
        <taxon>Bacteria</taxon>
        <taxon>Pseudomonadati</taxon>
        <taxon>Pseudomonadota</taxon>
        <taxon>Gammaproteobacteria</taxon>
        <taxon>Cellvibrionales</taxon>
        <taxon>Cellvibrionaceae</taxon>
        <taxon>Marinagarivorans</taxon>
    </lineage>
</organism>
<evidence type="ECO:0000259" key="3">
    <source>
        <dbReference type="Pfam" id="PF00933"/>
    </source>
</evidence>
<dbReference type="EMBL" id="AP023086">
    <property type="protein sequence ID" value="BCD97566.1"/>
    <property type="molecule type" value="Genomic_DNA"/>
</dbReference>
<dbReference type="InterPro" id="IPR017853">
    <property type="entry name" value="GH"/>
</dbReference>
<dbReference type="InterPro" id="IPR036962">
    <property type="entry name" value="Glyco_hydro_3_N_sf"/>
</dbReference>
<proteinExistence type="inferred from homology"/>
<keyword evidence="5" id="KW-1185">Reference proteome</keyword>
<dbReference type="SUPFAM" id="SSF51445">
    <property type="entry name" value="(Trans)glycosidases"/>
    <property type="match status" value="1"/>
</dbReference>
<sequence>MLNLPAATKNHVEAIISTKKCSAWRMMAVSIAIALCASSCSTTKTTTYQVPPYKNTALTTEERVDDLIQRMTLEEKALQMQNQSPAIERLGIPEYNWWTEGLHGVARAGLATVFPQAIGLAATWDEDLMHDVAGAIGDEARAKHHAFAAKGKRNIYQGLTIWSPNINIFRDPRWGRGQETYGEDPFLTGKLAVQFIQGLQGDDEQYLKTVATVKHFAVHNGPEPERHSFNAVINTRELYQNYLPQFEMALKEGGAQSVMCAYNRFNGEPACASPTLLKKILREDWKFEGFVVSDCGAIEDIHKHHKVTQTEQQSAAVSVQAGTDLNCGKMYKSLPLAVSEGLITEAEIDVALKRLMTARMQLGMFDAPETVKYANTPYDVVNSEKHQALALKAARHSIVLLKNDNNTLPLKKDLKSIAVIGLTPTSGLPCSAITMAYPKKL</sequence>
<accession>A0AAN1WH81</accession>
<dbReference type="PRINTS" id="PR00133">
    <property type="entry name" value="GLHYDRLASE3"/>
</dbReference>
<dbReference type="GO" id="GO:0031222">
    <property type="term" value="P:arabinan catabolic process"/>
    <property type="evidence" value="ECO:0007669"/>
    <property type="project" value="TreeGrafter"/>
</dbReference>
<dbReference type="PANTHER" id="PTHR42721">
    <property type="entry name" value="SUGAR HYDROLASE-RELATED"/>
    <property type="match status" value="1"/>
</dbReference>
<name>A0AAN1WH81_9GAMM</name>
<evidence type="ECO:0000313" key="4">
    <source>
        <dbReference type="EMBL" id="BCD97566.1"/>
    </source>
</evidence>